<evidence type="ECO:0000313" key="2">
    <source>
        <dbReference type="EMBL" id="OLQ05788.1"/>
    </source>
</evidence>
<dbReference type="SMART" id="SM00343">
    <property type="entry name" value="ZnF_C2HC"/>
    <property type="match status" value="1"/>
</dbReference>
<name>A0A1Q9EEF5_SYMMI</name>
<feature type="region of interest" description="Disordered" evidence="1">
    <location>
        <begin position="512"/>
        <end position="544"/>
    </location>
</feature>
<organism evidence="2 3">
    <name type="scientific">Symbiodinium microadriaticum</name>
    <name type="common">Dinoflagellate</name>
    <name type="synonym">Zooxanthella microadriatica</name>
    <dbReference type="NCBI Taxonomy" id="2951"/>
    <lineage>
        <taxon>Eukaryota</taxon>
        <taxon>Sar</taxon>
        <taxon>Alveolata</taxon>
        <taxon>Dinophyceae</taxon>
        <taxon>Suessiales</taxon>
        <taxon>Symbiodiniaceae</taxon>
        <taxon>Symbiodinium</taxon>
    </lineage>
</organism>
<dbReference type="InterPro" id="IPR000571">
    <property type="entry name" value="Znf_CCCH"/>
</dbReference>
<dbReference type="OrthoDB" id="414784at2759"/>
<feature type="compositionally biased region" description="Basic and acidic residues" evidence="1">
    <location>
        <begin position="29"/>
        <end position="49"/>
    </location>
</feature>
<evidence type="ECO:0000256" key="1">
    <source>
        <dbReference type="SAM" id="MobiDB-lite"/>
    </source>
</evidence>
<dbReference type="GO" id="GO:0008270">
    <property type="term" value="F:zinc ion binding"/>
    <property type="evidence" value="ECO:0007669"/>
    <property type="project" value="InterPro"/>
</dbReference>
<dbReference type="EMBL" id="LSRX01000175">
    <property type="protein sequence ID" value="OLQ05788.1"/>
    <property type="molecule type" value="Genomic_DNA"/>
</dbReference>
<feature type="region of interest" description="Disordered" evidence="1">
    <location>
        <begin position="1128"/>
        <end position="1180"/>
    </location>
</feature>
<feature type="region of interest" description="Disordered" evidence="1">
    <location>
        <begin position="1"/>
        <end position="98"/>
    </location>
</feature>
<sequence>MADSGVFTSDAADPEHQQGMSPTLPVLDGEDHGPNYNRHDVDPPSESRDVSGQATAAPMMNGVSGGHVPPGDSIDARRGALPMQEQPHSDQYEPRVRGGTSGGLEDVNAFMMLERPSGLGTRLLRALFLWLVLDNLLRRRVKELDSYGVNWSCKKGKWWAGSFQGSKSCLMYLPGQTKVLESNQKFHQIYLLVVPLYPLLYKVAQEISQVHLVEYLAQVILQSPWINNNRLPSAPEGKTEGNVLLTLAKGIEALLQQNQSGRQDRPEAVKPGISELPTLAEYQPATGSIDLLNWITHIGPIMEDLSDTSLAWWEATMKDVLHWYKAYSTSPPLARLQLRPQPTLPLKPEWARVERRATAMLLSAVPRSVRDEVIAHGEVTSLSLLCKLYAVYQPGNLQEKSLILKMLEQPDECSSALAAVEALRKWNLWRRRAASVGIAEPDASILLRGLDRITGAVVRGNAELSFRISLIRSTLQIDVCPSASSITSFVQHLQAEMEQQARLGAVKPGGDEAASLKALETSREAVSPTHATPPPPPSATSLTTTKATSNLCRFFASDKGCRRGNGCKYPHTWSLVDKSSRQKKCLNCGAQGHRAKECRAPGGGAAQAKGGSKGETIGASDTGATSGSTPTSEASRRVNFSMGDVQAKVMKVLDDIKRSPLFGPVVASLGAWNKGDLQGPSRRALLDSGATHPLRHPRDEGEWSKAQDVQVQLAGDSTMSMKQTSTGTLLSTQDVSQMIVPLGKVIATLGYELSWTARSCELLGPNNEVLPLEIRNGCPEVSEAVAHQLIQQLEEKQLAELDDATQTSVKMLAKLRASWWTYLKEYVKTGDVTQAQVAIDKAAFIEFKEVVKDTMVQAFSEQSVWELLKALSVNRRARKRLLRAEGWIVRWNPPASEHPRDPLRHLSYVGDKVYVNIGALLINNDFKSIWPVLQWAAINGRIEAVVAKDCASTPVEQLGAAPHRSKLHYLHALSMAARECVGGDLVKLYIEDLVKVNRWKQLSREAAVASWPPWTLCKDSRCYLDEIGFADVSVAAFHCGRQIRVYKLNSDAAWRLHVARNHQPFRRDCSVCVRNSAAGHQHRSTPHPMAYSLSVDVVGPLKGFGRSPDGKFFKYFVIGALRIPEVGGPEGPGAVRGHPIPRDGGEIEEEEDLSEDEGPVDVGDLPGGVAPSSDEVKDEEKQWEELMATFKKPISTTTLYFAVPVNNKKAATMLPAVQRIVTDVKSLGYPVTRLHSDRGGEFRGNLVRKWALSQGMWATTTSGSDSAANGVAESGVRFLKRRARILLDSAGISKENWPTAVQYAAAQQRSEQLGDLPNMPVAYGTRVYVKTKRYKTGAVEDFGPHWTRGRYVGPSTDIRGSHVILKDTGTFIQTTHVRITRDPPPLEDVMPPVIVEPELPEEDPPLPPPALPLPRMRMREKAPVLSKMDSFYPEQETLVDPIVDVDSFEGVPQQLKYLRIGEIQYVEAIAKQLCEEERYNQKDGARLLALFAGTCGNLKVPRAPLGVGMILGAYVHGGSFGVTRYGRDLPWVATYFNNYLLRKLRKIWPDISCSWTTLAIQSAESVPRHKDSHNERGTLNYVMELKTETLDGLWVENRGGVHDGCLINVEEKPAVFDPLIPHAYVKDNKMKWFLSAYTPQGAYKMNAEDVKYLDSLGFPLDVEGNQNSGGALETRPVLKTASLPSEISLSGTRDVDDEVEVLPAGDCEANLCDWAIYVSELQGELAEEEIKSSSPLLRKVCGSDDPSSELLVLTKAVDMLSEEEAKPQYVDDMVQNVEYWMSLGLYERPRIAKMEPEYTENVESIIEQAVLTSTPLRHTYNVSPKDTKPVIEKWRPAIAKEVTVVEKGFKRIKAKDVSILKENHVVQELPSKLVYTIKPPSGDAPEEGEQAFCKRKARIVCCGNYAADDQGELYAGGAAAESLRCSLTYTARRRWRAGILDITGAFMLTPLPQGFGEVVYVIRPPAALVQLGLAAPDERWQLTHGMYGLRQSPKLWSSFRDQKLKVMVICAEGKEWILKQGKAEPNMWMIYEANGTTRQEPEGLVLVYVDDILVCGPLWLVQAVAAAIRSTWKASELEVLEHDHEIRFLGCEIAVSEEYAPKDLVTFEAIGDEPSGTDEEVKSAQRACGELLWLAQRTGGGVAGSANMLAAVISQLLPDVGRLSLRVDNQVMDALPDAIGDFKKRYSVNLRHDLPKWTYQPAIIELYYNLRCTTRTSGTGEEKSKCEK</sequence>
<feature type="compositionally biased region" description="Low complexity" evidence="1">
    <location>
        <begin position="1160"/>
        <end position="1171"/>
    </location>
</feature>
<dbReference type="InterPro" id="IPR013103">
    <property type="entry name" value="RVT_2"/>
</dbReference>
<reference evidence="2 3" key="1">
    <citation type="submission" date="2016-02" db="EMBL/GenBank/DDBJ databases">
        <title>Genome analysis of coral dinoflagellate symbionts highlights evolutionary adaptations to a symbiotic lifestyle.</title>
        <authorList>
            <person name="Aranda M."/>
            <person name="Li Y."/>
            <person name="Liew Y.J."/>
            <person name="Baumgarten S."/>
            <person name="Simakov O."/>
            <person name="Wilson M."/>
            <person name="Piel J."/>
            <person name="Ashoor H."/>
            <person name="Bougouffa S."/>
            <person name="Bajic V.B."/>
            <person name="Ryu T."/>
            <person name="Ravasi T."/>
            <person name="Bayer T."/>
            <person name="Micklem G."/>
            <person name="Kim H."/>
            <person name="Bhak J."/>
            <person name="Lajeunesse T.C."/>
            <person name="Voolstra C.R."/>
        </authorList>
    </citation>
    <scope>NUCLEOTIDE SEQUENCE [LARGE SCALE GENOMIC DNA]</scope>
    <source>
        <strain evidence="2 3">CCMP2467</strain>
    </source>
</reference>
<protein>
    <submittedName>
        <fullName evidence="2">Transposon Ty4-J Gag-Pol polyprotein</fullName>
    </submittedName>
</protein>
<gene>
    <name evidence="2" type="primary">TY4B-J</name>
    <name evidence="2" type="ORF">AK812_SmicGene10991</name>
</gene>
<feature type="compositionally biased region" description="Basic and acidic residues" evidence="1">
    <location>
        <begin position="87"/>
        <end position="96"/>
    </location>
</feature>
<accession>A0A1Q9EEF5</accession>
<dbReference type="Gene3D" id="3.30.420.10">
    <property type="entry name" value="Ribonuclease H-like superfamily/Ribonuclease H"/>
    <property type="match status" value="1"/>
</dbReference>
<dbReference type="GO" id="GO:0003676">
    <property type="term" value="F:nucleic acid binding"/>
    <property type="evidence" value="ECO:0007669"/>
    <property type="project" value="InterPro"/>
</dbReference>
<keyword evidence="3" id="KW-1185">Reference proteome</keyword>
<dbReference type="Proteomes" id="UP000186817">
    <property type="component" value="Unassembled WGS sequence"/>
</dbReference>
<comment type="caution">
    <text evidence="2">The sequence shown here is derived from an EMBL/GenBank/DDBJ whole genome shotgun (WGS) entry which is preliminary data.</text>
</comment>
<proteinExistence type="predicted"/>
<evidence type="ECO:0000313" key="3">
    <source>
        <dbReference type="Proteomes" id="UP000186817"/>
    </source>
</evidence>
<dbReference type="InterPro" id="IPR001878">
    <property type="entry name" value="Znf_CCHC"/>
</dbReference>
<dbReference type="SUPFAM" id="SSF56672">
    <property type="entry name" value="DNA/RNA polymerases"/>
    <property type="match status" value="1"/>
</dbReference>
<dbReference type="PROSITE" id="PS50103">
    <property type="entry name" value="ZF_C3H1"/>
    <property type="match status" value="1"/>
</dbReference>
<feature type="compositionally biased region" description="Low complexity" evidence="1">
    <location>
        <begin position="1128"/>
        <end position="1137"/>
    </location>
</feature>
<dbReference type="InterPro" id="IPR036397">
    <property type="entry name" value="RNaseH_sf"/>
</dbReference>
<dbReference type="PROSITE" id="PS50158">
    <property type="entry name" value="ZF_CCHC"/>
    <property type="match status" value="1"/>
</dbReference>
<feature type="compositionally biased region" description="Acidic residues" evidence="1">
    <location>
        <begin position="1146"/>
        <end position="1159"/>
    </location>
</feature>
<dbReference type="SUPFAM" id="SSF53098">
    <property type="entry name" value="Ribonuclease H-like"/>
    <property type="match status" value="1"/>
</dbReference>
<feature type="compositionally biased region" description="Polar residues" evidence="1">
    <location>
        <begin position="622"/>
        <end position="633"/>
    </location>
</feature>
<dbReference type="InterPro" id="IPR043502">
    <property type="entry name" value="DNA/RNA_pol_sf"/>
</dbReference>
<dbReference type="InterPro" id="IPR012337">
    <property type="entry name" value="RNaseH-like_sf"/>
</dbReference>
<dbReference type="Pfam" id="PF07727">
    <property type="entry name" value="RVT_2"/>
    <property type="match status" value="1"/>
</dbReference>
<feature type="region of interest" description="Disordered" evidence="1">
    <location>
        <begin position="594"/>
        <end position="635"/>
    </location>
</feature>